<dbReference type="EMBL" id="FQUC01000012">
    <property type="protein sequence ID" value="SHF94740.1"/>
    <property type="molecule type" value="Genomic_DNA"/>
</dbReference>
<evidence type="ECO:0000313" key="2">
    <source>
        <dbReference type="Proteomes" id="UP000184480"/>
    </source>
</evidence>
<protein>
    <submittedName>
        <fullName evidence="1">Uncharacterized protein</fullName>
    </submittedName>
</protein>
<dbReference type="Proteomes" id="UP000184480">
    <property type="component" value="Unassembled WGS sequence"/>
</dbReference>
<sequence>MQYINSYTIYLLHLILLQEYISAFVQRITIYYPDAKIIIRAETSIVFYRYLTGFSSNCDKFNSNSGNFSESRL</sequence>
<keyword evidence="2" id="KW-1185">Reference proteome</keyword>
<name>A0A1M5FT71_9BACT</name>
<accession>A0A1M5FT71</accession>
<dbReference type="AlphaFoldDB" id="A0A1M5FT71"/>
<evidence type="ECO:0000313" key="1">
    <source>
        <dbReference type="EMBL" id="SHF94740.1"/>
    </source>
</evidence>
<gene>
    <name evidence="1" type="ORF">SAMN05444362_112107</name>
</gene>
<proteinExistence type="predicted"/>
<organism evidence="1 2">
    <name type="scientific">Dysgonomonas macrotermitis</name>
    <dbReference type="NCBI Taxonomy" id="1346286"/>
    <lineage>
        <taxon>Bacteria</taxon>
        <taxon>Pseudomonadati</taxon>
        <taxon>Bacteroidota</taxon>
        <taxon>Bacteroidia</taxon>
        <taxon>Bacteroidales</taxon>
        <taxon>Dysgonomonadaceae</taxon>
        <taxon>Dysgonomonas</taxon>
    </lineage>
</organism>
<reference evidence="2" key="1">
    <citation type="submission" date="2016-11" db="EMBL/GenBank/DDBJ databases">
        <authorList>
            <person name="Varghese N."/>
            <person name="Submissions S."/>
        </authorList>
    </citation>
    <scope>NUCLEOTIDE SEQUENCE [LARGE SCALE GENOMIC DNA]</scope>
    <source>
        <strain evidence="2">DSM 27370</strain>
    </source>
</reference>